<protein>
    <submittedName>
        <fullName evidence="1">Calcium/proton exchanger</fullName>
    </submittedName>
</protein>
<sequence>MGKQRAVYDHEGGLIDHYAKLWDYRDRILATNPGSLVQLNVDTMEDGKTHFKRIYERWMERIMQNGHWTG</sequence>
<proteinExistence type="predicted"/>
<accession>A0A699JHL2</accession>
<reference evidence="1" key="1">
    <citation type="journal article" date="2019" name="Sci. Rep.">
        <title>Draft genome of Tanacetum cinerariifolium, the natural source of mosquito coil.</title>
        <authorList>
            <person name="Yamashiro T."/>
            <person name="Shiraishi A."/>
            <person name="Satake H."/>
            <person name="Nakayama K."/>
        </authorList>
    </citation>
    <scope>NUCLEOTIDE SEQUENCE</scope>
</reference>
<comment type="caution">
    <text evidence="1">The sequence shown here is derived from an EMBL/GenBank/DDBJ whole genome shotgun (WGS) entry which is preliminary data.</text>
</comment>
<gene>
    <name evidence="1" type="ORF">Tci_608071</name>
</gene>
<organism evidence="1">
    <name type="scientific">Tanacetum cinerariifolium</name>
    <name type="common">Dalmatian daisy</name>
    <name type="synonym">Chrysanthemum cinerariifolium</name>
    <dbReference type="NCBI Taxonomy" id="118510"/>
    <lineage>
        <taxon>Eukaryota</taxon>
        <taxon>Viridiplantae</taxon>
        <taxon>Streptophyta</taxon>
        <taxon>Embryophyta</taxon>
        <taxon>Tracheophyta</taxon>
        <taxon>Spermatophyta</taxon>
        <taxon>Magnoliopsida</taxon>
        <taxon>eudicotyledons</taxon>
        <taxon>Gunneridae</taxon>
        <taxon>Pentapetalae</taxon>
        <taxon>asterids</taxon>
        <taxon>campanulids</taxon>
        <taxon>Asterales</taxon>
        <taxon>Asteraceae</taxon>
        <taxon>Asteroideae</taxon>
        <taxon>Anthemideae</taxon>
        <taxon>Anthemidinae</taxon>
        <taxon>Tanacetum</taxon>
    </lineage>
</organism>
<dbReference type="EMBL" id="BKCJ010410866">
    <property type="protein sequence ID" value="GFA36099.1"/>
    <property type="molecule type" value="Genomic_DNA"/>
</dbReference>
<dbReference type="AlphaFoldDB" id="A0A699JHL2"/>
<evidence type="ECO:0000313" key="1">
    <source>
        <dbReference type="EMBL" id="GFA36099.1"/>
    </source>
</evidence>
<name>A0A699JHL2_TANCI</name>